<name>A0A4V2YMY6_9PSEU</name>
<evidence type="ECO:0000313" key="4">
    <source>
        <dbReference type="Proteomes" id="UP000294947"/>
    </source>
</evidence>
<sequence length="321" mass="32338">MSGKKIGLVVTAGAVIAVGLAVAGTIGGESAQNTFTSEETTYYLDGTSYSGPPIERFTPADAQQLAQRLAEAERAHGVCFGWKLVDGSTEQFDQGSSRGPGVPADSCPRWAETQVFVAAGDTDDDVDAADIKVAASGDLDAQLDADDFVNLGVTADSLAAEPVTATGQAALGLPLLLVENGVLTAPRATEDASGTASVPPLPKGDGSGSDWVPWTWLGGLGVVVVLGLLLGFRARAKQKSTSDTPPAPPTQGGPPGPQGPPPGGSQGPPPAPPLQGPPPSGPHPPRGPSTPGQQGWPPPPGGPRQSWPPPPQGPPPAGPRR</sequence>
<keyword evidence="4" id="KW-1185">Reference proteome</keyword>
<dbReference type="Proteomes" id="UP000294947">
    <property type="component" value="Unassembled WGS sequence"/>
</dbReference>
<keyword evidence="2" id="KW-1133">Transmembrane helix</keyword>
<comment type="caution">
    <text evidence="3">The sequence shown here is derived from an EMBL/GenBank/DDBJ whole genome shotgun (WGS) entry which is preliminary data.</text>
</comment>
<evidence type="ECO:0000256" key="2">
    <source>
        <dbReference type="SAM" id="Phobius"/>
    </source>
</evidence>
<dbReference type="AlphaFoldDB" id="A0A4V2YMY6"/>
<evidence type="ECO:0000256" key="1">
    <source>
        <dbReference type="SAM" id="MobiDB-lite"/>
    </source>
</evidence>
<feature type="region of interest" description="Disordered" evidence="1">
    <location>
        <begin position="237"/>
        <end position="321"/>
    </location>
</feature>
<feature type="region of interest" description="Disordered" evidence="1">
    <location>
        <begin position="188"/>
        <end position="207"/>
    </location>
</feature>
<keyword evidence="2" id="KW-0472">Membrane</keyword>
<evidence type="ECO:0000313" key="3">
    <source>
        <dbReference type="EMBL" id="TDD52267.1"/>
    </source>
</evidence>
<accession>A0A4V2YMY6</accession>
<protein>
    <submittedName>
        <fullName evidence="3">Uncharacterized protein</fullName>
    </submittedName>
</protein>
<feature type="compositionally biased region" description="Pro residues" evidence="1">
    <location>
        <begin position="245"/>
        <end position="288"/>
    </location>
</feature>
<feature type="transmembrane region" description="Helical" evidence="2">
    <location>
        <begin position="211"/>
        <end position="232"/>
    </location>
</feature>
<dbReference type="OrthoDB" id="3695060at2"/>
<gene>
    <name evidence="3" type="ORF">E1288_12905</name>
</gene>
<keyword evidence="2" id="KW-0812">Transmembrane</keyword>
<reference evidence="3 4" key="1">
    <citation type="submission" date="2019-03" db="EMBL/GenBank/DDBJ databases">
        <title>Draft genome sequences of novel Actinobacteria.</title>
        <authorList>
            <person name="Sahin N."/>
            <person name="Ay H."/>
            <person name="Saygin H."/>
        </authorList>
    </citation>
    <scope>NUCLEOTIDE SEQUENCE [LARGE SCALE GENOMIC DNA]</scope>
    <source>
        <strain evidence="3 4">7K502</strain>
    </source>
</reference>
<proteinExistence type="predicted"/>
<dbReference type="EMBL" id="SMKW01000013">
    <property type="protein sequence ID" value="TDD52267.1"/>
    <property type="molecule type" value="Genomic_DNA"/>
</dbReference>
<organism evidence="3 4">
    <name type="scientific">Saccharopolyspora elongata</name>
    <dbReference type="NCBI Taxonomy" id="2530387"/>
    <lineage>
        <taxon>Bacteria</taxon>
        <taxon>Bacillati</taxon>
        <taxon>Actinomycetota</taxon>
        <taxon>Actinomycetes</taxon>
        <taxon>Pseudonocardiales</taxon>
        <taxon>Pseudonocardiaceae</taxon>
        <taxon>Saccharopolyspora</taxon>
    </lineage>
</organism>
<dbReference type="RefSeq" id="WP_132484618.1">
    <property type="nucleotide sequence ID" value="NZ_SMKW01000013.1"/>
</dbReference>
<feature type="compositionally biased region" description="Pro residues" evidence="1">
    <location>
        <begin position="296"/>
        <end position="321"/>
    </location>
</feature>